<keyword evidence="3" id="KW-1185">Reference proteome</keyword>
<feature type="non-terminal residue" evidence="2">
    <location>
        <position position="522"/>
    </location>
</feature>
<dbReference type="AlphaFoldDB" id="A0A8J4CKP8"/>
<evidence type="ECO:0000313" key="2">
    <source>
        <dbReference type="EMBL" id="GIL85063.1"/>
    </source>
</evidence>
<feature type="compositionally biased region" description="Polar residues" evidence="1">
    <location>
        <begin position="187"/>
        <end position="197"/>
    </location>
</feature>
<name>A0A8J4CKP8_9CHLO</name>
<dbReference type="OrthoDB" id="549366at2759"/>
<sequence length="522" mass="53885">MEAFGQEHGHGQDPQRLLAQLASEYERSRRFLEQLENSFAREPPPPQPAGPTYTPAWAEGSLEQPEPPAAPEPLPPTTGAKQSPESVPSKLRAKLRSFFSRRNAQRDELTQEMGAQPVIRAASESQSTIAVSGGGDGGNFTSPVSERPSIAGGGPPPSARRTHQMYYTTNSAEMPRVPRSARDADTRPNTATRRSSVVNFGGDATDLASQGWVARVAGGGTGGGDAPADRPATGRRSSILQYGASGPMDTAVAAIDPNSFRGIRRTADSGTPGAVERPLTARRAAVVQLNEAAAALRCSPATSSGQQPSVDPSDRTISGYGDSAAAAAAATVTATKRGVPSVHFAGGGGGTGSSSGGGGGGGGGVLHDVCNPYEFMAVMAGPRRSTSFQYRSGAALQPTAQRLRSSATVTRRASIEVCAQQVPQHQPQQPAQPPPSPQPQQFQRGGGRGSLEGRQIWLTTSTTSIEQSPASGRRAGSLEIPRPYSAAAARNQHPAAVATGITAPLNISSSALFASVSLSGST</sequence>
<dbReference type="Proteomes" id="UP000747110">
    <property type="component" value="Unassembled WGS sequence"/>
</dbReference>
<feature type="compositionally biased region" description="Basic and acidic residues" evidence="1">
    <location>
        <begin position="1"/>
        <end position="13"/>
    </location>
</feature>
<feature type="region of interest" description="Disordered" evidence="1">
    <location>
        <begin position="1"/>
        <end position="197"/>
    </location>
</feature>
<accession>A0A8J4CKP8</accession>
<comment type="caution">
    <text evidence="2">The sequence shown here is derived from an EMBL/GenBank/DDBJ whole genome shotgun (WGS) entry which is preliminary data.</text>
</comment>
<feature type="region of interest" description="Disordered" evidence="1">
    <location>
        <begin position="421"/>
        <end position="450"/>
    </location>
</feature>
<reference evidence="2" key="1">
    <citation type="journal article" date="2021" name="Proc. Natl. Acad. Sci. U.S.A.">
        <title>Three genomes in the algal genus Volvox reveal the fate of a haploid sex-determining region after a transition to homothallism.</title>
        <authorList>
            <person name="Yamamoto K."/>
            <person name="Hamaji T."/>
            <person name="Kawai-Toyooka H."/>
            <person name="Matsuzaki R."/>
            <person name="Takahashi F."/>
            <person name="Nishimura Y."/>
            <person name="Kawachi M."/>
            <person name="Noguchi H."/>
            <person name="Minakuchi Y."/>
            <person name="Umen J.G."/>
            <person name="Toyoda A."/>
            <person name="Nozaki H."/>
        </authorList>
    </citation>
    <scope>NUCLEOTIDE SEQUENCE</scope>
    <source>
        <strain evidence="2">NIES-3786</strain>
    </source>
</reference>
<gene>
    <name evidence="2" type="ORF">Vretifemale_13686</name>
</gene>
<feature type="compositionally biased region" description="Basic and acidic residues" evidence="1">
    <location>
        <begin position="24"/>
        <end position="33"/>
    </location>
</feature>
<evidence type="ECO:0000256" key="1">
    <source>
        <dbReference type="SAM" id="MobiDB-lite"/>
    </source>
</evidence>
<proteinExistence type="predicted"/>
<organism evidence="2 3">
    <name type="scientific">Volvox reticuliferus</name>
    <dbReference type="NCBI Taxonomy" id="1737510"/>
    <lineage>
        <taxon>Eukaryota</taxon>
        <taxon>Viridiplantae</taxon>
        <taxon>Chlorophyta</taxon>
        <taxon>core chlorophytes</taxon>
        <taxon>Chlorophyceae</taxon>
        <taxon>CS clade</taxon>
        <taxon>Chlamydomonadales</taxon>
        <taxon>Volvocaceae</taxon>
        <taxon>Volvox</taxon>
    </lineage>
</organism>
<evidence type="ECO:0000313" key="3">
    <source>
        <dbReference type="Proteomes" id="UP000747110"/>
    </source>
</evidence>
<feature type="compositionally biased region" description="Pro residues" evidence="1">
    <location>
        <begin position="65"/>
        <end position="76"/>
    </location>
</feature>
<feature type="region of interest" description="Disordered" evidence="1">
    <location>
        <begin position="297"/>
        <end position="318"/>
    </location>
</feature>
<feature type="compositionally biased region" description="Polar residues" evidence="1">
    <location>
        <begin position="300"/>
        <end position="310"/>
    </location>
</feature>
<protein>
    <submittedName>
        <fullName evidence="2">Uncharacterized protein</fullName>
    </submittedName>
</protein>
<dbReference type="EMBL" id="BNCP01000031">
    <property type="protein sequence ID" value="GIL85063.1"/>
    <property type="molecule type" value="Genomic_DNA"/>
</dbReference>